<sequence length="62" mass="7225">MQEPLPEECTNDYMEILLTKISNGEGDVLEIADEIYTVVREHFPNESLSVWYDISEKIHVLQ</sequence>
<accession>A0A120GRE0</accession>
<protein>
    <submittedName>
        <fullName evidence="1">Uncharacterized protein</fullName>
    </submittedName>
</protein>
<organism evidence="1 2">
    <name type="scientific">Peribacillus simplex</name>
    <dbReference type="NCBI Taxonomy" id="1478"/>
    <lineage>
        <taxon>Bacteria</taxon>
        <taxon>Bacillati</taxon>
        <taxon>Bacillota</taxon>
        <taxon>Bacilli</taxon>
        <taxon>Bacillales</taxon>
        <taxon>Bacillaceae</taxon>
        <taxon>Peribacillus</taxon>
    </lineage>
</organism>
<proteinExistence type="predicted"/>
<evidence type="ECO:0000313" key="1">
    <source>
        <dbReference type="EMBL" id="KWW22697.1"/>
    </source>
</evidence>
<keyword evidence="2" id="KW-1185">Reference proteome</keyword>
<dbReference type="RefSeq" id="WP_061140214.1">
    <property type="nucleotide sequence ID" value="NZ_LNNH01000002.1"/>
</dbReference>
<dbReference type="Proteomes" id="UP000064189">
    <property type="component" value="Unassembled WGS sequence"/>
</dbReference>
<name>A0A120GRE0_9BACI</name>
<evidence type="ECO:0000313" key="2">
    <source>
        <dbReference type="Proteomes" id="UP000064189"/>
    </source>
</evidence>
<comment type="caution">
    <text evidence="1">The sequence shown here is derived from an EMBL/GenBank/DDBJ whole genome shotgun (WGS) entry which is preliminary data.</text>
</comment>
<reference evidence="1 2" key="1">
    <citation type="submission" date="2015-11" db="EMBL/GenBank/DDBJ databases">
        <title>Genome Sequence of Bacillus simplex strain VanAntwerpen2.</title>
        <authorList>
            <person name="Couger M.B."/>
        </authorList>
    </citation>
    <scope>NUCLEOTIDE SEQUENCE [LARGE SCALE GENOMIC DNA]</scope>
    <source>
        <strain evidence="1 2">VanAntwerpen02</strain>
    </source>
</reference>
<gene>
    <name evidence="1" type="ORF">AS888_03555</name>
</gene>
<dbReference type="AlphaFoldDB" id="A0A120GRE0"/>
<dbReference type="EMBL" id="LNNH01000002">
    <property type="protein sequence ID" value="KWW22697.1"/>
    <property type="molecule type" value="Genomic_DNA"/>
</dbReference>